<dbReference type="GO" id="GO:0008199">
    <property type="term" value="F:ferric iron binding"/>
    <property type="evidence" value="ECO:0007669"/>
    <property type="project" value="InterPro"/>
</dbReference>
<dbReference type="Gene3D" id="1.20.1260.10">
    <property type="match status" value="1"/>
</dbReference>
<keyword evidence="3 7" id="KW-0409">Iron storage</keyword>
<gene>
    <name evidence="10" type="ORF">EGK74_10605</name>
</gene>
<accession>A0A3N4MLZ5</accession>
<dbReference type="PROSITE" id="PS50905">
    <property type="entry name" value="FERRITIN_LIKE"/>
    <property type="match status" value="1"/>
</dbReference>
<feature type="binding site" evidence="8">
    <location>
        <position position="123"/>
    </location>
    <ligand>
        <name>Fe cation</name>
        <dbReference type="ChEBI" id="CHEBI:24875"/>
        <label>1</label>
    </ligand>
</feature>
<dbReference type="InterPro" id="IPR008331">
    <property type="entry name" value="Ferritin_DPS_dom"/>
</dbReference>
<dbReference type="InterPro" id="IPR009078">
    <property type="entry name" value="Ferritin-like_SF"/>
</dbReference>
<dbReference type="InterPro" id="IPR009040">
    <property type="entry name" value="Ferritin-like_diiron"/>
</dbReference>
<dbReference type="AlphaFoldDB" id="A0A3N4MLZ5"/>
<evidence type="ECO:0000256" key="6">
    <source>
        <dbReference type="ARBA" id="ARBA00023004"/>
    </source>
</evidence>
<organism evidence="10 11">
    <name type="scientific">Neisseria weixii</name>
    <dbReference type="NCBI Taxonomy" id="1853276"/>
    <lineage>
        <taxon>Bacteria</taxon>
        <taxon>Pseudomonadati</taxon>
        <taxon>Pseudomonadota</taxon>
        <taxon>Betaproteobacteria</taxon>
        <taxon>Neisseriales</taxon>
        <taxon>Neisseriaceae</taxon>
        <taxon>Neisseria</taxon>
    </lineage>
</organism>
<dbReference type="PIRSF" id="PIRSF002560">
    <property type="entry name" value="Bacterioferritin"/>
    <property type="match status" value="1"/>
</dbReference>
<dbReference type="InterPro" id="IPR002024">
    <property type="entry name" value="Bacterioferritin"/>
</dbReference>
<dbReference type="SUPFAM" id="SSF47240">
    <property type="entry name" value="Ferritin-like"/>
    <property type="match status" value="1"/>
</dbReference>
<dbReference type="OrthoDB" id="9800505at2"/>
<feature type="binding site" evidence="8">
    <location>
        <position position="48"/>
    </location>
    <ligand>
        <name>Fe cation</name>
        <dbReference type="ChEBI" id="CHEBI:24875"/>
        <label>2</label>
    </ligand>
</feature>
<evidence type="ECO:0000259" key="9">
    <source>
        <dbReference type="PROSITE" id="PS50905"/>
    </source>
</evidence>
<keyword evidence="4" id="KW-0349">Heme</keyword>
<feature type="domain" description="Ferritin-like diiron" evidence="9">
    <location>
        <begin position="1"/>
        <end position="141"/>
    </location>
</feature>
<keyword evidence="11" id="KW-1185">Reference proteome</keyword>
<comment type="caution">
    <text evidence="10">The sequence shown here is derived from an EMBL/GenBank/DDBJ whole genome shotgun (WGS) entry which is preliminary data.</text>
</comment>
<dbReference type="GO" id="GO:0004322">
    <property type="term" value="F:ferroxidase activity"/>
    <property type="evidence" value="ECO:0007669"/>
    <property type="project" value="TreeGrafter"/>
</dbReference>
<dbReference type="GO" id="GO:0005829">
    <property type="term" value="C:cytosol"/>
    <property type="evidence" value="ECO:0007669"/>
    <property type="project" value="TreeGrafter"/>
</dbReference>
<dbReference type="RefSeq" id="WP_123804755.1">
    <property type="nucleotide sequence ID" value="NZ_RPFL01000034.1"/>
</dbReference>
<sequence>MNKIHDLLNEMLAVYWSASIQHRSHVAVIAAEGASLLATEMESKIADEPETIIKLQNRLLDLGGQIRFTIKHPNIGTNLREALENDYELQKNARIGLNQWAETASSEHDATTRILIEEILADEEEHLSWLEQELDFLEKLGEPLYLSKRM</sequence>
<protein>
    <recommendedName>
        <fullName evidence="7">Bacterioferritin</fullName>
    </recommendedName>
</protein>
<dbReference type="GO" id="GO:0020037">
    <property type="term" value="F:heme binding"/>
    <property type="evidence" value="ECO:0007669"/>
    <property type="project" value="TreeGrafter"/>
</dbReference>
<proteinExistence type="inferred from homology"/>
<dbReference type="InterPro" id="IPR012347">
    <property type="entry name" value="Ferritin-like"/>
</dbReference>
<keyword evidence="6 7" id="KW-0408">Iron</keyword>
<feature type="binding site" evidence="8">
    <location>
        <position position="123"/>
    </location>
    <ligand>
        <name>Fe cation</name>
        <dbReference type="ChEBI" id="CHEBI:24875"/>
        <label>2</label>
    </ligand>
</feature>
<evidence type="ECO:0000313" key="11">
    <source>
        <dbReference type="Proteomes" id="UP000272412"/>
    </source>
</evidence>
<comment type="similarity">
    <text evidence="2 7">Belongs to the bacterioferritin family.</text>
</comment>
<feature type="binding site" evidence="8">
    <location>
        <position position="47"/>
    </location>
    <ligand>
        <name>Fe cation</name>
        <dbReference type="ChEBI" id="CHEBI:24875"/>
        <label>3</label>
    </ligand>
</feature>
<feature type="binding site" evidence="8">
    <location>
        <position position="48"/>
    </location>
    <ligand>
        <name>Fe cation</name>
        <dbReference type="ChEBI" id="CHEBI:24875"/>
        <label>1</label>
    </ligand>
</feature>
<dbReference type="EMBL" id="RPFL01000034">
    <property type="protein sequence ID" value="RPD84774.1"/>
    <property type="molecule type" value="Genomic_DNA"/>
</dbReference>
<evidence type="ECO:0000256" key="5">
    <source>
        <dbReference type="ARBA" id="ARBA00022723"/>
    </source>
</evidence>
<feature type="binding site" evidence="8">
    <location>
        <position position="126"/>
    </location>
    <ligand>
        <name>Fe cation</name>
        <dbReference type="ChEBI" id="CHEBI:24875"/>
        <label>2</label>
    </ligand>
</feature>
<name>A0A3N4MLZ5_9NEIS</name>
<dbReference type="PANTHER" id="PTHR30295:SF0">
    <property type="entry name" value="BACTERIOFERRITIN"/>
    <property type="match status" value="1"/>
</dbReference>
<evidence type="ECO:0000256" key="3">
    <source>
        <dbReference type="ARBA" id="ARBA00022434"/>
    </source>
</evidence>
<dbReference type="PANTHER" id="PTHR30295">
    <property type="entry name" value="BACTERIOFERRITIN"/>
    <property type="match status" value="1"/>
</dbReference>
<reference evidence="10 11" key="1">
    <citation type="submission" date="2018-11" db="EMBL/GenBank/DDBJ databases">
        <title>Neisseria weixii sp. nov. isolated from the rectal contents of plateau pika (Ochotona cruzoniae).</title>
        <authorList>
            <person name="Zhang G."/>
        </authorList>
    </citation>
    <scope>NUCLEOTIDE SEQUENCE [LARGE SCALE GENOMIC DNA]</scope>
    <source>
        <strain evidence="10 11">10009</strain>
    </source>
</reference>
<evidence type="ECO:0000256" key="1">
    <source>
        <dbReference type="ARBA" id="ARBA00001970"/>
    </source>
</evidence>
<dbReference type="GO" id="GO:0006826">
    <property type="term" value="P:iron ion transport"/>
    <property type="evidence" value="ECO:0007669"/>
    <property type="project" value="InterPro"/>
</dbReference>
<dbReference type="Proteomes" id="UP000272412">
    <property type="component" value="Unassembled WGS sequence"/>
</dbReference>
<dbReference type="Pfam" id="PF00210">
    <property type="entry name" value="Ferritin"/>
    <property type="match status" value="1"/>
</dbReference>
<dbReference type="PRINTS" id="PR00601">
    <property type="entry name" value="BACFERRITIN"/>
</dbReference>
<keyword evidence="5 7" id="KW-0479">Metal-binding</keyword>
<comment type="cofactor">
    <cofactor evidence="1">
        <name>heme b</name>
        <dbReference type="ChEBI" id="CHEBI:60344"/>
    </cofactor>
</comment>
<evidence type="ECO:0000256" key="8">
    <source>
        <dbReference type="PIRSR" id="PIRSR002560-1"/>
    </source>
</evidence>
<dbReference type="GO" id="GO:0006879">
    <property type="term" value="P:intracellular iron ion homeostasis"/>
    <property type="evidence" value="ECO:0007669"/>
    <property type="project" value="UniProtKB-KW"/>
</dbReference>
<evidence type="ECO:0000256" key="2">
    <source>
        <dbReference type="ARBA" id="ARBA00008093"/>
    </source>
</evidence>
<evidence type="ECO:0000256" key="4">
    <source>
        <dbReference type="ARBA" id="ARBA00022617"/>
    </source>
</evidence>
<evidence type="ECO:0000313" key="10">
    <source>
        <dbReference type="EMBL" id="RPD84774.1"/>
    </source>
</evidence>
<evidence type="ECO:0000256" key="7">
    <source>
        <dbReference type="PIRNR" id="PIRNR002560"/>
    </source>
</evidence>